<dbReference type="RefSeq" id="WP_203990747.1">
    <property type="nucleotide sequence ID" value="NZ_BOPG01000012.1"/>
</dbReference>
<evidence type="ECO:0000313" key="2">
    <source>
        <dbReference type="Proteomes" id="UP000612585"/>
    </source>
</evidence>
<protein>
    <submittedName>
        <fullName evidence="1">Uncharacterized protein</fullName>
    </submittedName>
</protein>
<proteinExistence type="predicted"/>
<gene>
    <name evidence="1" type="ORF">Vau01_024210</name>
</gene>
<dbReference type="EMBL" id="BOPG01000012">
    <property type="protein sequence ID" value="GIJ54905.1"/>
    <property type="molecule type" value="Genomic_DNA"/>
</dbReference>
<accession>A0A8J3Z4P6</accession>
<keyword evidence="2" id="KW-1185">Reference proteome</keyword>
<reference evidence="1" key="1">
    <citation type="submission" date="2021-01" db="EMBL/GenBank/DDBJ databases">
        <title>Whole genome shotgun sequence of Virgisporangium aurantiacum NBRC 16421.</title>
        <authorList>
            <person name="Komaki H."/>
            <person name="Tamura T."/>
        </authorList>
    </citation>
    <scope>NUCLEOTIDE SEQUENCE</scope>
    <source>
        <strain evidence="1">NBRC 16421</strain>
    </source>
</reference>
<dbReference type="Proteomes" id="UP000612585">
    <property type="component" value="Unassembled WGS sequence"/>
</dbReference>
<name>A0A8J3Z4P6_9ACTN</name>
<dbReference type="AlphaFoldDB" id="A0A8J3Z4P6"/>
<comment type="caution">
    <text evidence="1">The sequence shown here is derived from an EMBL/GenBank/DDBJ whole genome shotgun (WGS) entry which is preliminary data.</text>
</comment>
<organism evidence="1 2">
    <name type="scientific">Virgisporangium aurantiacum</name>
    <dbReference type="NCBI Taxonomy" id="175570"/>
    <lineage>
        <taxon>Bacteria</taxon>
        <taxon>Bacillati</taxon>
        <taxon>Actinomycetota</taxon>
        <taxon>Actinomycetes</taxon>
        <taxon>Micromonosporales</taxon>
        <taxon>Micromonosporaceae</taxon>
        <taxon>Virgisporangium</taxon>
    </lineage>
</organism>
<evidence type="ECO:0000313" key="1">
    <source>
        <dbReference type="EMBL" id="GIJ54905.1"/>
    </source>
</evidence>
<sequence length="97" mass="10464">MTTNTITLLSAARAEALFASQLATGSRPVRAVVETAIRVAVRAYGVRGCAGQVAAEYGDHPELAVPRMRWARDVVEQLYRARLARPEQPCGGWALVA</sequence>